<reference evidence="1 2" key="1">
    <citation type="submission" date="2014-01" db="EMBL/GenBank/DDBJ databases">
        <title>Full genme sequencing of cellulolytic bacterium Gynuella sunshinyii YC6258T gen. nov., sp. nov.</title>
        <authorList>
            <person name="Khan H."/>
            <person name="Chung E.J."/>
            <person name="Chung Y.R."/>
        </authorList>
    </citation>
    <scope>NUCLEOTIDE SEQUENCE [LARGE SCALE GENOMIC DNA]</scope>
    <source>
        <strain evidence="1 2">YC6258</strain>
    </source>
</reference>
<protein>
    <submittedName>
        <fullName evidence="1">Uncharacterized protein</fullName>
    </submittedName>
</protein>
<accession>A0A0C5VP33</accession>
<dbReference type="KEGG" id="gsn:YC6258_03117"/>
<evidence type="ECO:0000313" key="1">
    <source>
        <dbReference type="EMBL" id="AJQ95153.1"/>
    </source>
</evidence>
<organism evidence="1 2">
    <name type="scientific">Gynuella sunshinyii YC6258</name>
    <dbReference type="NCBI Taxonomy" id="1445510"/>
    <lineage>
        <taxon>Bacteria</taxon>
        <taxon>Pseudomonadati</taxon>
        <taxon>Pseudomonadota</taxon>
        <taxon>Gammaproteobacteria</taxon>
        <taxon>Oceanospirillales</taxon>
        <taxon>Saccharospirillaceae</taxon>
        <taxon>Gynuella</taxon>
    </lineage>
</organism>
<dbReference type="EMBL" id="CP007142">
    <property type="protein sequence ID" value="AJQ95153.1"/>
    <property type="molecule type" value="Genomic_DNA"/>
</dbReference>
<sequence length="55" mass="6456">MSCYTEAVKETGSFFVCLMVSQECSQWDLGGDDIHKFHENNIILKYEFWSYLSKP</sequence>
<name>A0A0C5VP33_9GAMM</name>
<evidence type="ECO:0000313" key="2">
    <source>
        <dbReference type="Proteomes" id="UP000032266"/>
    </source>
</evidence>
<dbReference type="AlphaFoldDB" id="A0A0C5VP33"/>
<proteinExistence type="predicted"/>
<dbReference type="HOGENOM" id="CLU_3025934_0_0_6"/>
<keyword evidence="2" id="KW-1185">Reference proteome</keyword>
<gene>
    <name evidence="1" type="ORF">YC6258_03117</name>
</gene>
<dbReference type="Proteomes" id="UP000032266">
    <property type="component" value="Chromosome"/>
</dbReference>